<dbReference type="AlphaFoldDB" id="A0A938YJI1"/>
<organism evidence="1 2">
    <name type="scientific">Nakamurella leprariae</name>
    <dbReference type="NCBI Taxonomy" id="2803911"/>
    <lineage>
        <taxon>Bacteria</taxon>
        <taxon>Bacillati</taxon>
        <taxon>Actinomycetota</taxon>
        <taxon>Actinomycetes</taxon>
        <taxon>Nakamurellales</taxon>
        <taxon>Nakamurellaceae</taxon>
        <taxon>Nakamurella</taxon>
    </lineage>
</organism>
<accession>A0A938YJI1</accession>
<gene>
    <name evidence="1" type="ORF">JL106_19265</name>
</gene>
<comment type="caution">
    <text evidence="1">The sequence shown here is derived from an EMBL/GenBank/DDBJ whole genome shotgun (WGS) entry which is preliminary data.</text>
</comment>
<sequence length="82" mass="8803">MLEGRASYQIVLHTGVPDADPYLRHLVVSTTLTETNSAAAELVRGNPLQRVRALKAEDGLDPWLVGAAPSRTPCCPSSTAWC</sequence>
<evidence type="ECO:0000313" key="1">
    <source>
        <dbReference type="EMBL" id="MBM9469432.1"/>
    </source>
</evidence>
<evidence type="ECO:0000313" key="2">
    <source>
        <dbReference type="Proteomes" id="UP000663792"/>
    </source>
</evidence>
<reference evidence="1" key="1">
    <citation type="submission" date="2021-01" db="EMBL/GenBank/DDBJ databases">
        <title>YIM 132084 draft genome.</title>
        <authorList>
            <person name="An D."/>
        </authorList>
    </citation>
    <scope>NUCLEOTIDE SEQUENCE</scope>
    <source>
        <strain evidence="1">YIM 132084</strain>
    </source>
</reference>
<name>A0A938YJI1_9ACTN</name>
<dbReference type="Proteomes" id="UP000663792">
    <property type="component" value="Unassembled WGS sequence"/>
</dbReference>
<proteinExistence type="predicted"/>
<dbReference type="RefSeq" id="WP_205262393.1">
    <property type="nucleotide sequence ID" value="NZ_JAERWK010000026.1"/>
</dbReference>
<protein>
    <submittedName>
        <fullName evidence="1">Uncharacterized protein</fullName>
    </submittedName>
</protein>
<dbReference type="EMBL" id="JAERWK010000026">
    <property type="protein sequence ID" value="MBM9469432.1"/>
    <property type="molecule type" value="Genomic_DNA"/>
</dbReference>
<keyword evidence="2" id="KW-1185">Reference proteome</keyword>